<feature type="compositionally biased region" description="Polar residues" evidence="1">
    <location>
        <begin position="24"/>
        <end position="39"/>
    </location>
</feature>
<feature type="region of interest" description="Disordered" evidence="1">
    <location>
        <begin position="1"/>
        <end position="121"/>
    </location>
</feature>
<feature type="compositionally biased region" description="Basic residues" evidence="1">
    <location>
        <begin position="98"/>
        <end position="108"/>
    </location>
</feature>
<feature type="compositionally biased region" description="Pro residues" evidence="1">
    <location>
        <begin position="243"/>
        <end position="252"/>
    </location>
</feature>
<feature type="compositionally biased region" description="Low complexity" evidence="1">
    <location>
        <begin position="147"/>
        <end position="158"/>
    </location>
</feature>
<evidence type="ECO:0000313" key="3">
    <source>
        <dbReference type="Proteomes" id="UP000289738"/>
    </source>
</evidence>
<comment type="caution">
    <text evidence="2">The sequence shown here is derived from an EMBL/GenBank/DDBJ whole genome shotgun (WGS) entry which is preliminary data.</text>
</comment>
<organism evidence="2 3">
    <name type="scientific">Arachis hypogaea</name>
    <name type="common">Peanut</name>
    <dbReference type="NCBI Taxonomy" id="3818"/>
    <lineage>
        <taxon>Eukaryota</taxon>
        <taxon>Viridiplantae</taxon>
        <taxon>Streptophyta</taxon>
        <taxon>Embryophyta</taxon>
        <taxon>Tracheophyta</taxon>
        <taxon>Spermatophyta</taxon>
        <taxon>Magnoliopsida</taxon>
        <taxon>eudicotyledons</taxon>
        <taxon>Gunneridae</taxon>
        <taxon>Pentapetalae</taxon>
        <taxon>rosids</taxon>
        <taxon>fabids</taxon>
        <taxon>Fabales</taxon>
        <taxon>Fabaceae</taxon>
        <taxon>Papilionoideae</taxon>
        <taxon>50 kb inversion clade</taxon>
        <taxon>dalbergioids sensu lato</taxon>
        <taxon>Dalbergieae</taxon>
        <taxon>Pterocarpus clade</taxon>
        <taxon>Arachis</taxon>
    </lineage>
</organism>
<protein>
    <recommendedName>
        <fullName evidence="4">CCHC-type domain-containing protein</fullName>
    </recommendedName>
</protein>
<proteinExistence type="predicted"/>
<keyword evidence="3" id="KW-1185">Reference proteome</keyword>
<dbReference type="EMBL" id="SDMP01000014">
    <property type="protein sequence ID" value="RYR13221.1"/>
    <property type="molecule type" value="Genomic_DNA"/>
</dbReference>
<feature type="compositionally biased region" description="Polar residues" evidence="1">
    <location>
        <begin position="166"/>
        <end position="175"/>
    </location>
</feature>
<feature type="compositionally biased region" description="Basic and acidic residues" evidence="1">
    <location>
        <begin position="109"/>
        <end position="121"/>
    </location>
</feature>
<evidence type="ECO:0000313" key="2">
    <source>
        <dbReference type="EMBL" id="RYR13221.1"/>
    </source>
</evidence>
<feature type="region of interest" description="Disordered" evidence="1">
    <location>
        <begin position="145"/>
        <end position="175"/>
    </location>
</feature>
<dbReference type="Proteomes" id="UP000289738">
    <property type="component" value="Chromosome B04"/>
</dbReference>
<reference evidence="2 3" key="1">
    <citation type="submission" date="2019-01" db="EMBL/GenBank/DDBJ databases">
        <title>Sequencing of cultivated peanut Arachis hypogaea provides insights into genome evolution and oil improvement.</title>
        <authorList>
            <person name="Chen X."/>
        </authorList>
    </citation>
    <scope>NUCLEOTIDE SEQUENCE [LARGE SCALE GENOMIC DNA]</scope>
    <source>
        <strain evidence="3">cv. Fuhuasheng</strain>
        <tissue evidence="2">Leaves</tissue>
    </source>
</reference>
<accession>A0A444ZGL9</accession>
<feature type="region of interest" description="Disordered" evidence="1">
    <location>
        <begin position="232"/>
        <end position="257"/>
    </location>
</feature>
<evidence type="ECO:0000256" key="1">
    <source>
        <dbReference type="SAM" id="MobiDB-lite"/>
    </source>
</evidence>
<evidence type="ECO:0008006" key="4">
    <source>
        <dbReference type="Google" id="ProtNLM"/>
    </source>
</evidence>
<sequence length="287" mass="30858">MQSSQRNISVRRKALKENKKATDRPSTIKTNTNGATGSGSKYAGPNMLRAAVAARPNIRAPKNAGQKGHGSTSSGPTANGPKTVRTRAGLPNFELKRPVGRPVKRRRKESSETEVRRTDDNKVKKTFRVTCSKCGEVGHNYKTCKGPPAATTRRPTNPNRRKTKAGANSGTSNQPAEEIHFSQSAPQVQNMVDHPNSTQPAANAPGFVSSMGAANSRATILQSAMAKQPIIRPQYPAPVQSSTPPPIPPPRPSQGVSVETIAAASEGTTSRMFQFIPNPEFKHPRQK</sequence>
<name>A0A444ZGL9_ARAHY</name>
<gene>
    <name evidence="2" type="ORF">Ahy_B04g070337</name>
</gene>
<dbReference type="AlphaFoldDB" id="A0A444ZGL9"/>